<dbReference type="InterPro" id="IPR032466">
    <property type="entry name" value="Metal_Hydrolase"/>
</dbReference>
<dbReference type="RefSeq" id="WP_069978527.1">
    <property type="nucleotide sequence ID" value="NZ_CP017316.1"/>
</dbReference>
<dbReference type="OrthoDB" id="3677342at2"/>
<dbReference type="PATRIC" id="fig|285473.5.peg.4808"/>
<sequence>MSSGYAWLRPTAEEHVGWDVDVLYGPWPRHPRDTTLPEVRARLAASPVAGALALSTRGPLFDDAGGNAETLRDLAGCPELLPVGTVDVRDALTAEARLDELAAADVRFLRLFTVDQGAEPDFPGYRRVVRLAVERGMVLLHDGDPRRFGPPLTGLGADVVFLDLHAYVLADFLLLTRGEPGFRGTTRMLSGPDSIERVVEYAGARHLVFGSRTPFMDISPQTLKLRYADISADDRAAIATENVEELLA</sequence>
<protein>
    <submittedName>
        <fullName evidence="1">Amidohydrolase</fullName>
    </submittedName>
</protein>
<dbReference type="Gene3D" id="3.20.20.140">
    <property type="entry name" value="Metal-dependent hydrolases"/>
    <property type="match status" value="2"/>
</dbReference>
<evidence type="ECO:0000313" key="1">
    <source>
        <dbReference type="EMBL" id="AOT61683.1"/>
    </source>
</evidence>
<dbReference type="STRING" id="285473.A4G23_04572"/>
<keyword evidence="1" id="KW-0378">Hydrolase</keyword>
<dbReference type="KEGG" id="srn:A4G23_04572"/>
<dbReference type="AlphaFoldDB" id="A0A1D8G8F0"/>
<organism evidence="1 2">
    <name type="scientific">Streptomyces rubrolavendulae</name>
    <dbReference type="NCBI Taxonomy" id="285473"/>
    <lineage>
        <taxon>Bacteria</taxon>
        <taxon>Bacillati</taxon>
        <taxon>Actinomycetota</taxon>
        <taxon>Actinomycetes</taxon>
        <taxon>Kitasatosporales</taxon>
        <taxon>Streptomycetaceae</taxon>
        <taxon>Streptomyces</taxon>
    </lineage>
</organism>
<dbReference type="Proteomes" id="UP000095349">
    <property type="component" value="Chromosome"/>
</dbReference>
<proteinExistence type="predicted"/>
<accession>A0A1D8G8F0</accession>
<evidence type="ECO:0000313" key="2">
    <source>
        <dbReference type="Proteomes" id="UP000095349"/>
    </source>
</evidence>
<name>A0A1D8G8F0_9ACTN</name>
<dbReference type="EMBL" id="CP017316">
    <property type="protein sequence ID" value="AOT61683.1"/>
    <property type="molecule type" value="Genomic_DNA"/>
</dbReference>
<dbReference type="GeneID" id="33068023"/>
<reference evidence="1 2" key="1">
    <citation type="submission" date="2016-09" db="EMBL/GenBank/DDBJ databases">
        <title>Streptomyces rubrolavendulae MJM4426 Genome sequencing and assembly.</title>
        <authorList>
            <person name="Kim J.-G."/>
        </authorList>
    </citation>
    <scope>NUCLEOTIDE SEQUENCE [LARGE SCALE GENOMIC DNA]</scope>
    <source>
        <strain evidence="1 2">MJM4426</strain>
    </source>
</reference>
<keyword evidence="2" id="KW-1185">Reference proteome</keyword>
<gene>
    <name evidence="1" type="ORF">A4G23_04572</name>
</gene>
<dbReference type="SUPFAM" id="SSF51556">
    <property type="entry name" value="Metallo-dependent hydrolases"/>
    <property type="match status" value="1"/>
</dbReference>
<dbReference type="GO" id="GO:0016787">
    <property type="term" value="F:hydrolase activity"/>
    <property type="evidence" value="ECO:0007669"/>
    <property type="project" value="UniProtKB-KW"/>
</dbReference>